<evidence type="ECO:0008006" key="4">
    <source>
        <dbReference type="Google" id="ProtNLM"/>
    </source>
</evidence>
<protein>
    <recommendedName>
        <fullName evidence="4">ATP synthase subunit s, mitochondrial</fullName>
    </recommendedName>
</protein>
<evidence type="ECO:0000256" key="1">
    <source>
        <dbReference type="SAM" id="SignalP"/>
    </source>
</evidence>
<name>A0ABR1E5Z9_NECAM</name>
<feature type="chain" id="PRO_5045751219" description="ATP synthase subunit s, mitochondrial" evidence="1">
    <location>
        <begin position="18"/>
        <end position="299"/>
    </location>
</feature>
<evidence type="ECO:0000313" key="3">
    <source>
        <dbReference type="Proteomes" id="UP001303046"/>
    </source>
</evidence>
<dbReference type="Gene3D" id="3.80.10.10">
    <property type="entry name" value="Ribonuclease Inhibitor"/>
    <property type="match status" value="1"/>
</dbReference>
<dbReference type="Proteomes" id="UP001303046">
    <property type="component" value="Unassembled WGS sequence"/>
</dbReference>
<keyword evidence="3" id="KW-1185">Reference proteome</keyword>
<reference evidence="2 3" key="1">
    <citation type="submission" date="2023-08" db="EMBL/GenBank/DDBJ databases">
        <title>A Necator americanus chromosomal reference genome.</title>
        <authorList>
            <person name="Ilik V."/>
            <person name="Petrzelkova K.J."/>
            <person name="Pardy F."/>
            <person name="Fuh T."/>
            <person name="Niatou-Singa F.S."/>
            <person name="Gouil Q."/>
            <person name="Baker L."/>
            <person name="Ritchie M.E."/>
            <person name="Jex A.R."/>
            <person name="Gazzola D."/>
            <person name="Li H."/>
            <person name="Toshio Fujiwara R."/>
            <person name="Zhan B."/>
            <person name="Aroian R.V."/>
            <person name="Pafco B."/>
            <person name="Schwarz E.M."/>
        </authorList>
    </citation>
    <scope>NUCLEOTIDE SEQUENCE [LARGE SCALE GENOMIC DNA]</scope>
    <source>
        <strain evidence="2 3">Aroian</strain>
        <tissue evidence="2">Whole animal</tissue>
    </source>
</reference>
<organism evidence="2 3">
    <name type="scientific">Necator americanus</name>
    <name type="common">Human hookworm</name>
    <dbReference type="NCBI Taxonomy" id="51031"/>
    <lineage>
        <taxon>Eukaryota</taxon>
        <taxon>Metazoa</taxon>
        <taxon>Ecdysozoa</taxon>
        <taxon>Nematoda</taxon>
        <taxon>Chromadorea</taxon>
        <taxon>Rhabditida</taxon>
        <taxon>Rhabditina</taxon>
        <taxon>Rhabditomorpha</taxon>
        <taxon>Strongyloidea</taxon>
        <taxon>Ancylostomatidae</taxon>
        <taxon>Bunostominae</taxon>
        <taxon>Necator</taxon>
    </lineage>
</organism>
<keyword evidence="1" id="KW-0732">Signal</keyword>
<comment type="caution">
    <text evidence="2">The sequence shown here is derived from an EMBL/GenBank/DDBJ whole genome shotgun (WGS) entry which is preliminary data.</text>
</comment>
<dbReference type="SUPFAM" id="SSF52047">
    <property type="entry name" value="RNI-like"/>
    <property type="match status" value="1"/>
</dbReference>
<gene>
    <name evidence="2" type="primary">Necator_chrV.g20537</name>
    <name evidence="2" type="ORF">RB195_015744</name>
</gene>
<dbReference type="InterPro" id="IPR032675">
    <property type="entry name" value="LRR_dom_sf"/>
</dbReference>
<feature type="signal peptide" evidence="1">
    <location>
        <begin position="1"/>
        <end position="17"/>
    </location>
</feature>
<proteinExistence type="predicted"/>
<sequence>MLASLHSFRHAVLLTRALPLLTSLSVDVIQSRSARIFAPIKIYSLRRKIAEVLSNKFNEDRVNEIGPDLACLEWLMECGSTEVLMSDNRQIKSIRQMKKYIKEKLEEKSSDTPFSMGVATELEYDLKWKHVPHVHIVKVNASDSAIADEGFKYFHDVRRLEALKLNFCDYFGDEAIRELALGRAARSLRDIEIVLNPSVTDGAVYWLSRLKSLQRAHFYFLPYVSNRLSFIRQLKMAIPRCNVTFPDTIYVGYGVHISPSHDPQVKSLEGIGNNCQHSCGKNLMSGKDFISSVHKVGLK</sequence>
<evidence type="ECO:0000313" key="2">
    <source>
        <dbReference type="EMBL" id="KAK6758109.1"/>
    </source>
</evidence>
<dbReference type="EMBL" id="JAVFWL010000005">
    <property type="protein sequence ID" value="KAK6758109.1"/>
    <property type="molecule type" value="Genomic_DNA"/>
</dbReference>
<accession>A0ABR1E5Z9</accession>